<dbReference type="Gene3D" id="3.60.21.10">
    <property type="match status" value="1"/>
</dbReference>
<name>A0A074KV70_9BACT</name>
<reference evidence="2 3" key="1">
    <citation type="submission" date="2014-04" db="EMBL/GenBank/DDBJ databases">
        <title>Characterization and application of a salt tolerant electro-active bacterium.</title>
        <authorList>
            <person name="Yang L."/>
            <person name="Wei S."/>
            <person name="Tay Q.X.M."/>
        </authorList>
    </citation>
    <scope>NUCLEOTIDE SEQUENCE [LARGE SCALE GENOMIC DNA]</scope>
    <source>
        <strain evidence="2 3">LY1</strain>
    </source>
</reference>
<evidence type="ECO:0000313" key="3">
    <source>
        <dbReference type="Proteomes" id="UP000027821"/>
    </source>
</evidence>
<accession>A0A074KV70</accession>
<dbReference type="Proteomes" id="UP000027821">
    <property type="component" value="Unassembled WGS sequence"/>
</dbReference>
<dbReference type="InterPro" id="IPR050126">
    <property type="entry name" value="Ap4A_hydrolase"/>
</dbReference>
<proteinExistence type="predicted"/>
<dbReference type="PROSITE" id="PS00125">
    <property type="entry name" value="SER_THR_PHOSPHATASE"/>
    <property type="match status" value="1"/>
</dbReference>
<dbReference type="GO" id="GO:0008803">
    <property type="term" value="F:bis(5'-nucleosyl)-tetraphosphatase (symmetrical) activity"/>
    <property type="evidence" value="ECO:0007669"/>
    <property type="project" value="TreeGrafter"/>
</dbReference>
<evidence type="ECO:0000313" key="2">
    <source>
        <dbReference type="EMBL" id="KEO72824.1"/>
    </source>
</evidence>
<dbReference type="eggNOG" id="COG0639">
    <property type="taxonomic scope" value="Bacteria"/>
</dbReference>
<dbReference type="InterPro" id="IPR029052">
    <property type="entry name" value="Metallo-depent_PP-like"/>
</dbReference>
<dbReference type="GO" id="GO:0005737">
    <property type="term" value="C:cytoplasm"/>
    <property type="evidence" value="ECO:0007669"/>
    <property type="project" value="TreeGrafter"/>
</dbReference>
<protein>
    <recommendedName>
        <fullName evidence="1">Serine/threonine specific protein phosphatases domain-containing protein</fullName>
    </recommendedName>
</protein>
<dbReference type="Pfam" id="PF00149">
    <property type="entry name" value="Metallophos"/>
    <property type="match status" value="1"/>
</dbReference>
<organism evidence="2 3">
    <name type="scientific">Anditalea andensis</name>
    <dbReference type="NCBI Taxonomy" id="1048983"/>
    <lineage>
        <taxon>Bacteria</taxon>
        <taxon>Pseudomonadati</taxon>
        <taxon>Bacteroidota</taxon>
        <taxon>Cytophagia</taxon>
        <taxon>Cytophagales</taxon>
        <taxon>Cytophagaceae</taxon>
        <taxon>Anditalea</taxon>
    </lineage>
</organism>
<keyword evidence="3" id="KW-1185">Reference proteome</keyword>
<dbReference type="PANTHER" id="PTHR42850:SF4">
    <property type="entry name" value="ZINC-DEPENDENT ENDOPOLYPHOSPHATASE"/>
    <property type="match status" value="1"/>
</dbReference>
<evidence type="ECO:0000259" key="1">
    <source>
        <dbReference type="PROSITE" id="PS00125"/>
    </source>
</evidence>
<dbReference type="AlphaFoldDB" id="A0A074KV70"/>
<dbReference type="STRING" id="1048983.EL17_14445"/>
<comment type="caution">
    <text evidence="2">The sequence shown here is derived from an EMBL/GenBank/DDBJ whole genome shotgun (WGS) entry which is preliminary data.</text>
</comment>
<dbReference type="OrthoDB" id="9808081at2"/>
<sequence>MNKHYFIIGDVHGCLKTFQELVHRYWNKDKEILIQLGDLIDRGAYSPQTIQYCMDLEVTYPGLTLFLKGNHEQMLLDYYDNIASSWWNNGGRETIIQFESANLDIKDYLPWIRKNRLLYENRNIFVSHAGWSHNAKGIPDDRHPNGLLWNRSKLKNLGKLQVIGHTPLTSGIPSYNPESNSLNIDTGAYKGICLSGIKIDVNGKILQHCSVPSMIEDLIESN</sequence>
<dbReference type="GO" id="GO:0110154">
    <property type="term" value="P:RNA decapping"/>
    <property type="evidence" value="ECO:0007669"/>
    <property type="project" value="TreeGrafter"/>
</dbReference>
<dbReference type="InterPro" id="IPR006186">
    <property type="entry name" value="Ser/Thr-sp_prot-phosphatase"/>
</dbReference>
<dbReference type="RefSeq" id="WP_035075776.1">
    <property type="nucleotide sequence ID" value="NZ_JMIH01000023.1"/>
</dbReference>
<gene>
    <name evidence="2" type="ORF">EL17_14445</name>
</gene>
<dbReference type="PANTHER" id="PTHR42850">
    <property type="entry name" value="METALLOPHOSPHOESTERASE"/>
    <property type="match status" value="1"/>
</dbReference>
<feature type="domain" description="Serine/threonine specific protein phosphatases" evidence="1">
    <location>
        <begin position="67"/>
        <end position="72"/>
    </location>
</feature>
<dbReference type="GO" id="GO:0016791">
    <property type="term" value="F:phosphatase activity"/>
    <property type="evidence" value="ECO:0007669"/>
    <property type="project" value="TreeGrafter"/>
</dbReference>
<dbReference type="InterPro" id="IPR004843">
    <property type="entry name" value="Calcineurin-like_PHP"/>
</dbReference>
<dbReference type="CDD" id="cd00144">
    <property type="entry name" value="MPP_PPP_family"/>
    <property type="match status" value="1"/>
</dbReference>
<dbReference type="SUPFAM" id="SSF56300">
    <property type="entry name" value="Metallo-dependent phosphatases"/>
    <property type="match status" value="1"/>
</dbReference>
<dbReference type="EMBL" id="JMIH01000023">
    <property type="protein sequence ID" value="KEO72824.1"/>
    <property type="molecule type" value="Genomic_DNA"/>
</dbReference>